<reference evidence="9" key="1">
    <citation type="submission" date="2016-10" db="EMBL/GenBank/DDBJ databases">
        <authorList>
            <person name="Varghese N."/>
            <person name="Submissions S."/>
        </authorList>
    </citation>
    <scope>NUCLEOTIDE SEQUENCE [LARGE SCALE GENOMIC DNA]</scope>
    <source>
        <strain evidence="9">ATCC 35263</strain>
    </source>
</reference>
<proteinExistence type="inferred from homology"/>
<evidence type="ECO:0000256" key="2">
    <source>
        <dbReference type="ARBA" id="ARBA00013855"/>
    </source>
</evidence>
<evidence type="ECO:0000256" key="1">
    <source>
        <dbReference type="ARBA" id="ARBA00009369"/>
    </source>
</evidence>
<dbReference type="Gene3D" id="2.40.10.340">
    <property type="entry name" value="Rod shape-determining protein MreC, domain 1"/>
    <property type="match status" value="1"/>
</dbReference>
<dbReference type="OrthoDB" id="5242627at2"/>
<keyword evidence="9" id="KW-1185">Reference proteome</keyword>
<dbReference type="GO" id="GO:0005886">
    <property type="term" value="C:plasma membrane"/>
    <property type="evidence" value="ECO:0007669"/>
    <property type="project" value="TreeGrafter"/>
</dbReference>
<dbReference type="PANTHER" id="PTHR34138:SF1">
    <property type="entry name" value="CELL SHAPE-DETERMINING PROTEIN MREC"/>
    <property type="match status" value="1"/>
</dbReference>
<dbReference type="InterPro" id="IPR042175">
    <property type="entry name" value="Cell/Rod_MreC_2"/>
</dbReference>
<accession>A0A1H6FUU4</accession>
<dbReference type="AlphaFoldDB" id="A0A1H6FUU4"/>
<dbReference type="STRING" id="29539.SAMN02745716_1406"/>
<feature type="domain" description="Rod shape-determining protein MreC beta-barrel core" evidence="7">
    <location>
        <begin position="129"/>
        <end position="281"/>
    </location>
</feature>
<evidence type="ECO:0000256" key="6">
    <source>
        <dbReference type="SAM" id="Coils"/>
    </source>
</evidence>
<dbReference type="PANTHER" id="PTHR34138">
    <property type="entry name" value="CELL SHAPE-DETERMINING PROTEIN MREC"/>
    <property type="match status" value="1"/>
</dbReference>
<name>A0A1H6FUU4_THEAL</name>
<dbReference type="EMBL" id="FNWJ01000002">
    <property type="protein sequence ID" value="SEH13928.1"/>
    <property type="molecule type" value="Genomic_DNA"/>
</dbReference>
<dbReference type="Gene3D" id="2.40.10.350">
    <property type="entry name" value="Rod shape-determining protein MreC, domain 2"/>
    <property type="match status" value="1"/>
</dbReference>
<gene>
    <name evidence="8" type="ORF">SAMN02745716_1406</name>
</gene>
<keyword evidence="3 5" id="KW-0133">Cell shape</keyword>
<keyword evidence="6" id="KW-0175">Coiled coil</keyword>
<comment type="similarity">
    <text evidence="1 5">Belongs to the MreC family.</text>
</comment>
<dbReference type="PIRSF" id="PIRSF038471">
    <property type="entry name" value="MreC"/>
    <property type="match status" value="1"/>
</dbReference>
<dbReference type="NCBIfam" id="TIGR00219">
    <property type="entry name" value="mreC"/>
    <property type="match status" value="1"/>
</dbReference>
<evidence type="ECO:0000259" key="7">
    <source>
        <dbReference type="Pfam" id="PF04085"/>
    </source>
</evidence>
<feature type="coiled-coil region" evidence="6">
    <location>
        <begin position="72"/>
        <end position="106"/>
    </location>
</feature>
<dbReference type="Pfam" id="PF04085">
    <property type="entry name" value="MreC"/>
    <property type="match status" value="1"/>
</dbReference>
<evidence type="ECO:0000256" key="3">
    <source>
        <dbReference type="ARBA" id="ARBA00022960"/>
    </source>
</evidence>
<evidence type="ECO:0000313" key="8">
    <source>
        <dbReference type="EMBL" id="SEH13928.1"/>
    </source>
</evidence>
<protein>
    <recommendedName>
        <fullName evidence="2 5">Cell shape-determining protein MreC</fullName>
    </recommendedName>
    <alternativeName>
        <fullName evidence="4 5">Cell shape protein MreC</fullName>
    </alternativeName>
</protein>
<organism evidence="8 9">
    <name type="scientific">Thermoleophilum album</name>
    <dbReference type="NCBI Taxonomy" id="29539"/>
    <lineage>
        <taxon>Bacteria</taxon>
        <taxon>Bacillati</taxon>
        <taxon>Actinomycetota</taxon>
        <taxon>Thermoleophilia</taxon>
        <taxon>Thermoleophilales</taxon>
        <taxon>Thermoleophilaceae</taxon>
        <taxon>Thermoleophilum</taxon>
    </lineage>
</organism>
<evidence type="ECO:0000313" key="9">
    <source>
        <dbReference type="Proteomes" id="UP000222056"/>
    </source>
</evidence>
<dbReference type="RefSeq" id="WP_093117654.1">
    <property type="nucleotide sequence ID" value="NZ_FNWJ01000002.1"/>
</dbReference>
<dbReference type="GO" id="GO:0008360">
    <property type="term" value="P:regulation of cell shape"/>
    <property type="evidence" value="ECO:0007669"/>
    <property type="project" value="UniProtKB-KW"/>
</dbReference>
<sequence>MFDRKTIRRRRLALAGFLLASLVLISAYVGNPASGLVGILARGTQAAFSPLERGLSRALKPIDDLAGWVHDSLRAKSENERLRAEVARLRRELAEAQIQLHDGRELARLERLTTSAGFPAGTAPVTARVIARSPTVWYSAVTIDRGSADGIRVDQPVVAAGGLVGRVSSVSPHTARVRLITDAASAVAAQLMPDGANGIVRPSVGDPRDLVLDFIQDRRRVKPDAIVITSGFDAGGLASVFPRGIPIGRVTRVDPEEVELYQRVHIRPFADLGQLDIVQVLTRRPTARVGLAQITGARQ</sequence>
<dbReference type="Proteomes" id="UP000222056">
    <property type="component" value="Unassembled WGS sequence"/>
</dbReference>
<dbReference type="InterPro" id="IPR007221">
    <property type="entry name" value="MreC"/>
</dbReference>
<evidence type="ECO:0000256" key="4">
    <source>
        <dbReference type="ARBA" id="ARBA00032089"/>
    </source>
</evidence>
<comment type="function">
    <text evidence="5">Involved in formation and maintenance of cell shape.</text>
</comment>
<evidence type="ECO:0000256" key="5">
    <source>
        <dbReference type="PIRNR" id="PIRNR038471"/>
    </source>
</evidence>
<dbReference type="InterPro" id="IPR042177">
    <property type="entry name" value="Cell/Rod_1"/>
</dbReference>
<dbReference type="InterPro" id="IPR055342">
    <property type="entry name" value="MreC_beta-barrel_core"/>
</dbReference>